<sequence>MTHQSSPWRARAAGAGIAAAALALAACAQTGASRQFDVDAFLRAPDTALPEVLTNPDFLAATRVPANECATMLQSERSGTLEDLPRTVRGQAWLLRPTATPARVWLVASKASGERSCHGPLPADAVQALIERTGA</sequence>
<proteinExistence type="predicted"/>
<feature type="chain" id="PRO_5045160640" description="Lipoprotein transmembrane" evidence="1">
    <location>
        <begin position="29"/>
        <end position="135"/>
    </location>
</feature>
<protein>
    <recommendedName>
        <fullName evidence="4">Lipoprotein transmembrane</fullName>
    </recommendedName>
</protein>
<gene>
    <name evidence="2" type="ORF">LMG21510_02486</name>
</gene>
<evidence type="ECO:0008006" key="4">
    <source>
        <dbReference type="Google" id="ProtNLM"/>
    </source>
</evidence>
<dbReference type="RefSeq" id="WP_224042046.1">
    <property type="nucleotide sequence ID" value="NZ_CAJZAH010000002.1"/>
</dbReference>
<keyword evidence="3" id="KW-1185">Reference proteome</keyword>
<organism evidence="2 3">
    <name type="scientific">Cupriavidus respiraculi</name>
    <dbReference type="NCBI Taxonomy" id="195930"/>
    <lineage>
        <taxon>Bacteria</taxon>
        <taxon>Pseudomonadati</taxon>
        <taxon>Pseudomonadota</taxon>
        <taxon>Betaproteobacteria</taxon>
        <taxon>Burkholderiales</taxon>
        <taxon>Burkholderiaceae</taxon>
        <taxon>Cupriavidus</taxon>
    </lineage>
</organism>
<comment type="caution">
    <text evidence="2">The sequence shown here is derived from an EMBL/GenBank/DDBJ whole genome shotgun (WGS) entry which is preliminary data.</text>
</comment>
<evidence type="ECO:0000256" key="1">
    <source>
        <dbReference type="SAM" id="SignalP"/>
    </source>
</evidence>
<keyword evidence="1" id="KW-0732">Signal</keyword>
<evidence type="ECO:0000313" key="2">
    <source>
        <dbReference type="EMBL" id="CAG9174218.1"/>
    </source>
</evidence>
<accession>A0ABM8X2T8</accession>
<evidence type="ECO:0000313" key="3">
    <source>
        <dbReference type="Proteomes" id="UP000721236"/>
    </source>
</evidence>
<dbReference type="EMBL" id="CAJZAH010000002">
    <property type="protein sequence ID" value="CAG9174218.1"/>
    <property type="molecule type" value="Genomic_DNA"/>
</dbReference>
<name>A0ABM8X2T8_9BURK</name>
<dbReference type="Proteomes" id="UP000721236">
    <property type="component" value="Unassembled WGS sequence"/>
</dbReference>
<reference evidence="2 3" key="1">
    <citation type="submission" date="2021-08" db="EMBL/GenBank/DDBJ databases">
        <authorList>
            <person name="Peeters C."/>
        </authorList>
    </citation>
    <scope>NUCLEOTIDE SEQUENCE [LARGE SCALE GENOMIC DNA]</scope>
    <source>
        <strain evidence="2 3">LMG 21510</strain>
    </source>
</reference>
<feature type="signal peptide" evidence="1">
    <location>
        <begin position="1"/>
        <end position="28"/>
    </location>
</feature>